<accession>W7UYA2</accession>
<proteinExistence type="predicted"/>
<keyword evidence="1" id="KW-1133">Transmembrane helix</keyword>
<dbReference type="PATRIC" id="fig|1341157.4.peg.1635"/>
<dbReference type="AlphaFoldDB" id="W7UYA2"/>
<dbReference type="OrthoDB" id="1814436at2"/>
<dbReference type="Proteomes" id="UP000019365">
    <property type="component" value="Unassembled WGS sequence"/>
</dbReference>
<reference evidence="2 3" key="1">
    <citation type="journal article" date="2014" name="PLoS ONE">
        <title>Rumen cellulosomics: divergent fiber-degrading strategies revealed by comparative genome-wide analysis of six ruminococcal strains.</title>
        <authorList>
            <person name="Dassa B."/>
            <person name="Borovok I."/>
            <person name="Ruimy-Israeli V."/>
            <person name="Lamed R."/>
            <person name="Flint H.J."/>
            <person name="Duncan S.H."/>
            <person name="Henrissat B."/>
            <person name="Coutinho P."/>
            <person name="Morrison M."/>
            <person name="Mosoni P."/>
            <person name="Yeoman C.J."/>
            <person name="White B.A."/>
            <person name="Bayer E.A."/>
        </authorList>
    </citation>
    <scope>NUCLEOTIDE SEQUENCE [LARGE SCALE GENOMIC DNA]</scope>
    <source>
        <strain evidence="2 3">007c</strain>
    </source>
</reference>
<keyword evidence="1" id="KW-0472">Membrane</keyword>
<keyword evidence="1" id="KW-0812">Transmembrane</keyword>
<dbReference type="EMBL" id="ATAX01000024">
    <property type="protein sequence ID" value="EWM53610.1"/>
    <property type="molecule type" value="Genomic_DNA"/>
</dbReference>
<comment type="caution">
    <text evidence="2">The sequence shown here is derived from an EMBL/GenBank/DDBJ whole genome shotgun (WGS) entry which is preliminary data.</text>
</comment>
<evidence type="ECO:0000256" key="1">
    <source>
        <dbReference type="SAM" id="Phobius"/>
    </source>
</evidence>
<name>W7UYA2_RUMFL</name>
<keyword evidence="3" id="KW-1185">Reference proteome</keyword>
<organism evidence="2 3">
    <name type="scientific">Ruminococcus flavefaciens 007c</name>
    <dbReference type="NCBI Taxonomy" id="1341157"/>
    <lineage>
        <taxon>Bacteria</taxon>
        <taxon>Bacillati</taxon>
        <taxon>Bacillota</taxon>
        <taxon>Clostridia</taxon>
        <taxon>Eubacteriales</taxon>
        <taxon>Oscillospiraceae</taxon>
        <taxon>Ruminococcus</taxon>
    </lineage>
</organism>
<sequence>MKDQLDYLFSDNDDDIERIADKYKAAGEKEKEKIYEKSKRKYNIMKDEDTRINDDGFIKEAEGVERYNRPSWIRFICGAAAAFVLLGGALGGVLLSRSQKVQHMDHGSDVEELSTDAIVQNNNVDKNEVVDTLISNYEQIMRTQYPVGADNEDHIWFKVDVYDETSDSTVNKTREYYAVTDNELDTHIELTSKLSETFCDELYNDYLGKDFSNFEVGYDFEDDSRIEKYLAKFIVYNDKIYALSLIEPTASYDKGFEELYNFSEYKLISSKFTEGGKLLSGDTQYFSEKDEPEAYKGLVTCKRVYERADGGKVTAEIQIIPKDESWRIAAFDVNADLVEKTVPEPTTQPAEETHNEEEFAELQLHERRICASYEEAKELVNELEKAWQNGTYTFKKIDKEKYIKQIISSENTEELNSVENKSYVYHMLNNGFRYYDTADASYEETGEENGSYYESTERSIADNRGKYMYNEFVMNSESGNDHITWYINDTQWITVDHKTKFYTEDNEYVQTYETEYVPDNDRIIECYAPGGEIILAGAFTNCILTGCSNECLHPDADGMFDFDTWFIEGTEEFLGRECVAIHQNNSRYNKQMLVDMRTGIIMRSVCTSNETGDTQTMKVTSIEIDKPIEYKTFDPTGYEPKPTEITAG</sequence>
<evidence type="ECO:0000313" key="3">
    <source>
        <dbReference type="Proteomes" id="UP000019365"/>
    </source>
</evidence>
<feature type="transmembrane region" description="Helical" evidence="1">
    <location>
        <begin position="72"/>
        <end position="95"/>
    </location>
</feature>
<gene>
    <name evidence="2" type="ORF">RF007C_06000</name>
</gene>
<evidence type="ECO:0000313" key="2">
    <source>
        <dbReference type="EMBL" id="EWM53610.1"/>
    </source>
</evidence>
<protein>
    <submittedName>
        <fullName evidence="2">Uncharacterized protein</fullName>
    </submittedName>
</protein>
<dbReference type="RefSeq" id="WP_037299030.1">
    <property type="nucleotide sequence ID" value="NZ_ATAX01000024.1"/>
</dbReference>